<evidence type="ECO:0000256" key="1">
    <source>
        <dbReference type="SAM" id="MobiDB-lite"/>
    </source>
</evidence>
<protein>
    <submittedName>
        <fullName evidence="2">Uncharacterized protein</fullName>
    </submittedName>
</protein>
<feature type="compositionally biased region" description="Basic and acidic residues" evidence="1">
    <location>
        <begin position="1"/>
        <end position="17"/>
    </location>
</feature>
<feature type="region of interest" description="Disordered" evidence="1">
    <location>
        <begin position="1"/>
        <end position="77"/>
    </location>
</feature>
<organism evidence="2 3">
    <name type="scientific">Corallococcus sicarius</name>
    <dbReference type="NCBI Taxonomy" id="2316726"/>
    <lineage>
        <taxon>Bacteria</taxon>
        <taxon>Pseudomonadati</taxon>
        <taxon>Myxococcota</taxon>
        <taxon>Myxococcia</taxon>
        <taxon>Myxococcales</taxon>
        <taxon>Cystobacterineae</taxon>
        <taxon>Myxococcaceae</taxon>
        <taxon>Corallococcus</taxon>
    </lineage>
</organism>
<sequence length="77" mass="8510">MEDAQDRATAELSHERAQAAAREPINPGPVDETAWEAGVERGEEWLAEDTPEREARGDEEADSEVSRRGLVNPPPEE</sequence>
<evidence type="ECO:0000313" key="3">
    <source>
        <dbReference type="Proteomes" id="UP000273405"/>
    </source>
</evidence>
<feature type="compositionally biased region" description="Basic and acidic residues" evidence="1">
    <location>
        <begin position="38"/>
        <end position="58"/>
    </location>
</feature>
<reference evidence="3" key="1">
    <citation type="submission" date="2018-09" db="EMBL/GenBank/DDBJ databases">
        <authorList>
            <person name="Livingstone P.G."/>
            <person name="Whitworth D.E."/>
        </authorList>
    </citation>
    <scope>NUCLEOTIDE SEQUENCE [LARGE SCALE GENOMIC DNA]</scope>
    <source>
        <strain evidence="3">CA040B</strain>
    </source>
</reference>
<dbReference type="Proteomes" id="UP000273405">
    <property type="component" value="Unassembled WGS sequence"/>
</dbReference>
<dbReference type="AlphaFoldDB" id="A0A3A8NK94"/>
<name>A0A3A8NK94_9BACT</name>
<evidence type="ECO:0000313" key="2">
    <source>
        <dbReference type="EMBL" id="RKH39844.1"/>
    </source>
</evidence>
<accession>A0A3A8NK94</accession>
<proteinExistence type="predicted"/>
<keyword evidence="3" id="KW-1185">Reference proteome</keyword>
<dbReference type="EMBL" id="RAWG01000149">
    <property type="protein sequence ID" value="RKH39844.1"/>
    <property type="molecule type" value="Genomic_DNA"/>
</dbReference>
<comment type="caution">
    <text evidence="2">The sequence shown here is derived from an EMBL/GenBank/DDBJ whole genome shotgun (WGS) entry which is preliminary data.</text>
</comment>
<gene>
    <name evidence="2" type="ORF">D7X12_22450</name>
</gene>